<feature type="transmembrane region" description="Helical" evidence="1">
    <location>
        <begin position="137"/>
        <end position="158"/>
    </location>
</feature>
<gene>
    <name evidence="2" type="ORF">PMEA_00020741</name>
</gene>
<sequence>MASNKRDLKIISIAQLVMAGILFVLGMVDHFEVRYMYASLILMPIWIALLVIPIGIMGLVLTVNGSRPSSALIIGLRSVSIACAALSVLTIYTYAMALNDILFFKYWEAQTGNDQKFRWFADKDAEIEFRKEEKTMIAVHVFIIICSILEIILVMASVQTGKAMAKEPQDIQVIPIGIMGLVLIIGLRSVSIACAAVSVLTTFTYAMALNSILFIKYMEAKTEYQESPWFAYKDVEIEFQKEEKTMIAVHVFIIICSILEIILAMASVRTTKAMAKEPQDTQQASVAYHLVAEEDLPLLFSSSDQEAA</sequence>
<name>A0AAU9XC46_9CNID</name>
<comment type="caution">
    <text evidence="2">The sequence shown here is derived from an EMBL/GenBank/DDBJ whole genome shotgun (WGS) entry which is preliminary data.</text>
</comment>
<keyword evidence="1" id="KW-1133">Transmembrane helix</keyword>
<feature type="transmembrane region" description="Helical" evidence="1">
    <location>
        <begin position="178"/>
        <end position="208"/>
    </location>
</feature>
<protein>
    <submittedName>
        <fullName evidence="2">Uncharacterized protein</fullName>
    </submittedName>
</protein>
<evidence type="ECO:0000313" key="2">
    <source>
        <dbReference type="EMBL" id="CAH3143766.1"/>
    </source>
</evidence>
<keyword evidence="3" id="KW-1185">Reference proteome</keyword>
<dbReference type="EMBL" id="CALNXJ010000038">
    <property type="protein sequence ID" value="CAH3143766.1"/>
    <property type="molecule type" value="Genomic_DNA"/>
</dbReference>
<dbReference type="Proteomes" id="UP001159428">
    <property type="component" value="Unassembled WGS sequence"/>
</dbReference>
<accession>A0AAU9XC46</accession>
<feature type="transmembrane region" description="Helical" evidence="1">
    <location>
        <begin position="247"/>
        <end position="266"/>
    </location>
</feature>
<feature type="transmembrane region" description="Helical" evidence="1">
    <location>
        <begin position="37"/>
        <end position="62"/>
    </location>
</feature>
<keyword evidence="1" id="KW-0812">Transmembrane</keyword>
<feature type="transmembrane region" description="Helical" evidence="1">
    <location>
        <begin position="12"/>
        <end position="31"/>
    </location>
</feature>
<feature type="transmembrane region" description="Helical" evidence="1">
    <location>
        <begin position="74"/>
        <end position="95"/>
    </location>
</feature>
<keyword evidence="1" id="KW-0472">Membrane</keyword>
<evidence type="ECO:0000256" key="1">
    <source>
        <dbReference type="SAM" id="Phobius"/>
    </source>
</evidence>
<proteinExistence type="predicted"/>
<organism evidence="2 3">
    <name type="scientific">Pocillopora meandrina</name>
    <dbReference type="NCBI Taxonomy" id="46732"/>
    <lineage>
        <taxon>Eukaryota</taxon>
        <taxon>Metazoa</taxon>
        <taxon>Cnidaria</taxon>
        <taxon>Anthozoa</taxon>
        <taxon>Hexacorallia</taxon>
        <taxon>Scleractinia</taxon>
        <taxon>Astrocoeniina</taxon>
        <taxon>Pocilloporidae</taxon>
        <taxon>Pocillopora</taxon>
    </lineage>
</organism>
<dbReference type="AlphaFoldDB" id="A0AAU9XC46"/>
<evidence type="ECO:0000313" key="3">
    <source>
        <dbReference type="Proteomes" id="UP001159428"/>
    </source>
</evidence>
<reference evidence="2 3" key="1">
    <citation type="submission" date="2022-05" db="EMBL/GenBank/DDBJ databases">
        <authorList>
            <consortium name="Genoscope - CEA"/>
            <person name="William W."/>
        </authorList>
    </citation>
    <scope>NUCLEOTIDE SEQUENCE [LARGE SCALE GENOMIC DNA]</scope>
</reference>